<reference evidence="5 6" key="1">
    <citation type="journal article" date="2016" name="Front. Microbiol.">
        <title>Genomic Resource of Rice Seed Associated Bacteria.</title>
        <authorList>
            <person name="Midha S."/>
            <person name="Bansal K."/>
            <person name="Sharma S."/>
            <person name="Kumar N."/>
            <person name="Patil P.P."/>
            <person name="Chaudhry V."/>
            <person name="Patil P.B."/>
        </authorList>
    </citation>
    <scope>NUCLEOTIDE SEQUENCE [LARGE SCALE GENOMIC DNA]</scope>
    <source>
        <strain evidence="5 6">RSA13</strain>
    </source>
</reference>
<evidence type="ECO:0000256" key="2">
    <source>
        <dbReference type="ARBA" id="ARBA00023016"/>
    </source>
</evidence>
<feature type="coiled-coil region" evidence="4">
    <location>
        <begin position="1"/>
        <end position="32"/>
    </location>
</feature>
<dbReference type="NCBIfam" id="NF007598">
    <property type="entry name" value="PRK10244.1"/>
    <property type="match status" value="1"/>
</dbReference>
<keyword evidence="3 4" id="KW-0175">Coiled coil</keyword>
<name>A0AB34VAQ9_9GAMM</name>
<accession>A0AB34VAQ9</accession>
<dbReference type="InterPro" id="IPR019732">
    <property type="entry name" value="SigmaS_Anti-adapt_IraP"/>
</dbReference>
<evidence type="ECO:0008006" key="7">
    <source>
        <dbReference type="Google" id="ProtNLM"/>
    </source>
</evidence>
<evidence type="ECO:0000256" key="1">
    <source>
        <dbReference type="ARBA" id="ARBA00022490"/>
    </source>
</evidence>
<proteinExistence type="predicted"/>
<dbReference type="RefSeq" id="WP_006117590.1">
    <property type="nucleotide sequence ID" value="NZ_CP046585.1"/>
</dbReference>
<dbReference type="GO" id="GO:0005737">
    <property type="term" value="C:cytoplasm"/>
    <property type="evidence" value="ECO:0007669"/>
    <property type="project" value="InterPro"/>
</dbReference>
<dbReference type="GeneID" id="61254291"/>
<dbReference type="EMBL" id="LDSI01000027">
    <property type="protein sequence ID" value="KTS94651.1"/>
    <property type="molecule type" value="Genomic_DNA"/>
</dbReference>
<dbReference type="Pfam" id="PF10796">
    <property type="entry name" value="Anti-adapt_IraP"/>
    <property type="match status" value="1"/>
</dbReference>
<dbReference type="Proteomes" id="UP000072520">
    <property type="component" value="Unassembled WGS sequence"/>
</dbReference>
<evidence type="ECO:0000256" key="4">
    <source>
        <dbReference type="SAM" id="Coils"/>
    </source>
</evidence>
<protein>
    <recommendedName>
        <fullName evidence="7">Anti-adapter protein IraP</fullName>
    </recommendedName>
</protein>
<evidence type="ECO:0000256" key="3">
    <source>
        <dbReference type="ARBA" id="ARBA00023054"/>
    </source>
</evidence>
<evidence type="ECO:0000313" key="5">
    <source>
        <dbReference type="EMBL" id="KTS94651.1"/>
    </source>
</evidence>
<dbReference type="AlphaFoldDB" id="A0AB34VAQ9"/>
<keyword evidence="2" id="KW-0346">Stress response</keyword>
<keyword evidence="1" id="KW-0963">Cytoplasm</keyword>
<organism evidence="5 6">
    <name type="scientific">Pantoea stewartii</name>
    <dbReference type="NCBI Taxonomy" id="66269"/>
    <lineage>
        <taxon>Bacteria</taxon>
        <taxon>Pseudomonadati</taxon>
        <taxon>Pseudomonadota</taxon>
        <taxon>Gammaproteobacteria</taxon>
        <taxon>Enterobacterales</taxon>
        <taxon>Erwiniaceae</taxon>
        <taxon>Pantoea</taxon>
    </lineage>
</organism>
<sequence>MKNLIAELLITLAEKEEASKEQVAQIEALEIVVTAMLRLLPPEQHHAIVSSIETAMMNADVDHNDKNTVLLKRYVTRLLNRPRI</sequence>
<comment type="caution">
    <text evidence="5">The sequence shown here is derived from an EMBL/GenBank/DDBJ whole genome shotgun (WGS) entry which is preliminary data.</text>
</comment>
<evidence type="ECO:0000313" key="6">
    <source>
        <dbReference type="Proteomes" id="UP000072520"/>
    </source>
</evidence>
<gene>
    <name evidence="5" type="ORF">RSA13_18380</name>
</gene>